<accession>A0A235HDR3</accession>
<dbReference type="Pfam" id="PF13586">
    <property type="entry name" value="DDE_Tnp_1_2"/>
    <property type="match status" value="1"/>
</dbReference>
<dbReference type="AlphaFoldDB" id="A0A235HDR3"/>
<protein>
    <recommendedName>
        <fullName evidence="1">Transposase DDE domain-containing protein</fullName>
    </recommendedName>
</protein>
<feature type="domain" description="Transposase DDE" evidence="1">
    <location>
        <begin position="8"/>
        <end position="52"/>
    </location>
</feature>
<reference evidence="2 3" key="1">
    <citation type="submission" date="2017-07" db="EMBL/GenBank/DDBJ databases">
        <title>Whole genome sequence of Azospirillum brasilense 2A1, a potential biofertilizer strain.</title>
        <authorList>
            <person name="Fontana C.A."/>
            <person name="Toffoli L.M."/>
            <person name="Salazar S.M."/>
            <person name="Puglisi E."/>
            <person name="Pedraza R."/>
            <person name="Bassi D."/>
            <person name="Cocconcelli P.S."/>
        </authorList>
    </citation>
    <scope>NUCLEOTIDE SEQUENCE [LARGE SCALE GENOMIC DNA]</scope>
    <source>
        <strain evidence="2 3">2A1</strain>
        <plasmid evidence="2">unnamed</plasmid>
    </source>
</reference>
<dbReference type="PANTHER" id="PTHR30007:SF0">
    <property type="entry name" value="TRANSPOSASE"/>
    <property type="match status" value="1"/>
</dbReference>
<evidence type="ECO:0000313" key="3">
    <source>
        <dbReference type="Proteomes" id="UP000215367"/>
    </source>
</evidence>
<sequence length="65" mass="7803">MLTCSPSFHVLPRRWVAERTFAWLGRHRRLSKYYERLPEPEEALVFMVMSCILVKRIARPPSHLH</sequence>
<dbReference type="PANTHER" id="PTHR30007">
    <property type="entry name" value="PHP DOMAIN PROTEIN"/>
    <property type="match status" value="1"/>
</dbReference>
<dbReference type="Proteomes" id="UP000215367">
    <property type="component" value="Unassembled WGS sequence"/>
</dbReference>
<dbReference type="EMBL" id="NOWT01000012">
    <property type="protein sequence ID" value="OYD83604.1"/>
    <property type="molecule type" value="Genomic_DNA"/>
</dbReference>
<keyword evidence="2" id="KW-0614">Plasmid</keyword>
<geneLocation type="plasmid" evidence="2">
    <name>unnamed</name>
</geneLocation>
<evidence type="ECO:0000259" key="1">
    <source>
        <dbReference type="Pfam" id="PF13586"/>
    </source>
</evidence>
<gene>
    <name evidence="2" type="ORF">CHT98_13975</name>
</gene>
<evidence type="ECO:0000313" key="2">
    <source>
        <dbReference type="EMBL" id="OYD83604.1"/>
    </source>
</evidence>
<dbReference type="InterPro" id="IPR025668">
    <property type="entry name" value="Tnp_DDE_dom"/>
</dbReference>
<name>A0A235HDR3_AZOBR</name>
<organism evidence="2 3">
    <name type="scientific">Azospirillum brasilense</name>
    <dbReference type="NCBI Taxonomy" id="192"/>
    <lineage>
        <taxon>Bacteria</taxon>
        <taxon>Pseudomonadati</taxon>
        <taxon>Pseudomonadota</taxon>
        <taxon>Alphaproteobacteria</taxon>
        <taxon>Rhodospirillales</taxon>
        <taxon>Azospirillaceae</taxon>
        <taxon>Azospirillum</taxon>
    </lineage>
</organism>
<comment type="caution">
    <text evidence="2">The sequence shown here is derived from an EMBL/GenBank/DDBJ whole genome shotgun (WGS) entry which is preliminary data.</text>
</comment>
<proteinExistence type="predicted"/>